<dbReference type="InterPro" id="IPR036663">
    <property type="entry name" value="Fumarylacetoacetase_C_sf"/>
</dbReference>
<keyword evidence="4" id="KW-0378">Hydrolase</keyword>
<evidence type="ECO:0000259" key="3">
    <source>
        <dbReference type="Pfam" id="PF01557"/>
    </source>
</evidence>
<feature type="domain" description="Fumarylacetoacetase-like C-terminal" evidence="3">
    <location>
        <begin position="86"/>
        <end position="284"/>
    </location>
</feature>
<dbReference type="Pfam" id="PF01557">
    <property type="entry name" value="FAA_hydrolase"/>
    <property type="match status" value="1"/>
</dbReference>
<reference evidence="4 5" key="1">
    <citation type="submission" date="2024-09" db="EMBL/GenBank/DDBJ databases">
        <authorList>
            <person name="Sun Q."/>
            <person name="Mori K."/>
        </authorList>
    </citation>
    <scope>NUCLEOTIDE SEQUENCE [LARGE SCALE GENOMIC DNA]</scope>
    <source>
        <strain evidence="4 5">NCAIM B.02610</strain>
    </source>
</reference>
<comment type="similarity">
    <text evidence="1">Belongs to the FAH family.</text>
</comment>
<dbReference type="PANTHER" id="PTHR42796:SF4">
    <property type="entry name" value="FUMARYLACETOACETATE HYDROLASE DOMAIN-CONTAINING PROTEIN 2A"/>
    <property type="match status" value="1"/>
</dbReference>
<evidence type="ECO:0000313" key="5">
    <source>
        <dbReference type="Proteomes" id="UP001589838"/>
    </source>
</evidence>
<dbReference type="PANTHER" id="PTHR42796">
    <property type="entry name" value="FUMARYLACETOACETATE HYDROLASE DOMAIN-CONTAINING PROTEIN 2A-RELATED"/>
    <property type="match status" value="1"/>
</dbReference>
<gene>
    <name evidence="4" type="ORF">ACFFHM_11660</name>
</gene>
<dbReference type="Gene3D" id="3.90.850.10">
    <property type="entry name" value="Fumarylacetoacetase-like, C-terminal domain"/>
    <property type="match status" value="1"/>
</dbReference>
<dbReference type="Proteomes" id="UP001589838">
    <property type="component" value="Unassembled WGS sequence"/>
</dbReference>
<keyword evidence="5" id="KW-1185">Reference proteome</keyword>
<evidence type="ECO:0000256" key="2">
    <source>
        <dbReference type="ARBA" id="ARBA00022723"/>
    </source>
</evidence>
<dbReference type="SUPFAM" id="SSF56529">
    <property type="entry name" value="FAH"/>
    <property type="match status" value="1"/>
</dbReference>
<name>A0ABV6KH16_9BACI</name>
<dbReference type="EMBL" id="JBHLUX010000030">
    <property type="protein sequence ID" value="MFC0471121.1"/>
    <property type="molecule type" value="Genomic_DNA"/>
</dbReference>
<accession>A0ABV6KH16</accession>
<protein>
    <submittedName>
        <fullName evidence="4">Fumarylacetoacetate hydrolase family protein</fullName>
    </submittedName>
</protein>
<evidence type="ECO:0000313" key="4">
    <source>
        <dbReference type="EMBL" id="MFC0471121.1"/>
    </source>
</evidence>
<proteinExistence type="inferred from homology"/>
<dbReference type="InterPro" id="IPR051121">
    <property type="entry name" value="FAH"/>
</dbReference>
<keyword evidence="2" id="KW-0479">Metal-binding</keyword>
<dbReference type="GO" id="GO:0016787">
    <property type="term" value="F:hydrolase activity"/>
    <property type="evidence" value="ECO:0007669"/>
    <property type="project" value="UniProtKB-KW"/>
</dbReference>
<sequence>MKLATVKLGSNEVAGIVHDNGVILIKTINEVEQRNWSESCFGLIESGQIEELEKWYRESGVDRVNELVALPFDDVAYAPPYRNPRKIWGIGMNYVSMRSELGGVAGGDPIFFMKPDTSIVGAGDIIRVPSQSKKTTAEAELAILIGKKCKNILEEEAQDVIAGFTAALDMTAADIHAKNPRFMQRAKSFDTFFSFGPVIVTKDEVPDVTNLQVATLLNGEIQHENKVENMIYNPAYIVSFLSQVTTLLPGDVIITGTPGATVIREGDVVECRIDGFNTLANFVVEQEL</sequence>
<comment type="caution">
    <text evidence="4">The sequence shown here is derived from an EMBL/GenBank/DDBJ whole genome shotgun (WGS) entry which is preliminary data.</text>
</comment>
<evidence type="ECO:0000256" key="1">
    <source>
        <dbReference type="ARBA" id="ARBA00010211"/>
    </source>
</evidence>
<dbReference type="RefSeq" id="WP_335958716.1">
    <property type="nucleotide sequence ID" value="NZ_JAXBLX010000002.1"/>
</dbReference>
<organism evidence="4 5">
    <name type="scientific">Halalkalibacter kiskunsagensis</name>
    <dbReference type="NCBI Taxonomy" id="1548599"/>
    <lineage>
        <taxon>Bacteria</taxon>
        <taxon>Bacillati</taxon>
        <taxon>Bacillota</taxon>
        <taxon>Bacilli</taxon>
        <taxon>Bacillales</taxon>
        <taxon>Bacillaceae</taxon>
        <taxon>Halalkalibacter</taxon>
    </lineage>
</organism>
<dbReference type="InterPro" id="IPR011234">
    <property type="entry name" value="Fumarylacetoacetase-like_C"/>
</dbReference>